<evidence type="ECO:0000256" key="1">
    <source>
        <dbReference type="SAM" id="SignalP"/>
    </source>
</evidence>
<gene>
    <name evidence="2" type="ORF">QCA50_011752</name>
</gene>
<dbReference type="EMBL" id="JASBNA010000022">
    <property type="protein sequence ID" value="KAK7684918.1"/>
    <property type="molecule type" value="Genomic_DNA"/>
</dbReference>
<dbReference type="AlphaFoldDB" id="A0AAW0G4N0"/>
<feature type="signal peptide" evidence="1">
    <location>
        <begin position="1"/>
        <end position="17"/>
    </location>
</feature>
<evidence type="ECO:0000313" key="2">
    <source>
        <dbReference type="EMBL" id="KAK7684918.1"/>
    </source>
</evidence>
<keyword evidence="3" id="KW-1185">Reference proteome</keyword>
<evidence type="ECO:0000313" key="3">
    <source>
        <dbReference type="Proteomes" id="UP001385951"/>
    </source>
</evidence>
<accession>A0AAW0G4N0</accession>
<organism evidence="2 3">
    <name type="scientific">Cerrena zonata</name>
    <dbReference type="NCBI Taxonomy" id="2478898"/>
    <lineage>
        <taxon>Eukaryota</taxon>
        <taxon>Fungi</taxon>
        <taxon>Dikarya</taxon>
        <taxon>Basidiomycota</taxon>
        <taxon>Agaricomycotina</taxon>
        <taxon>Agaricomycetes</taxon>
        <taxon>Polyporales</taxon>
        <taxon>Cerrenaceae</taxon>
        <taxon>Cerrena</taxon>
    </lineage>
</organism>
<proteinExistence type="predicted"/>
<dbReference type="Proteomes" id="UP001385951">
    <property type="component" value="Unassembled WGS sequence"/>
</dbReference>
<sequence>MGRILFLALCLSTIPSARLPITFDTLTYPIEADLTSQQTLYTVGIISDISILRLTSCLPPLLTPPITLVFFFR</sequence>
<name>A0AAW0G4N0_9APHY</name>
<protein>
    <submittedName>
        <fullName evidence="2">Uncharacterized protein</fullName>
    </submittedName>
</protein>
<comment type="caution">
    <text evidence="2">The sequence shown here is derived from an EMBL/GenBank/DDBJ whole genome shotgun (WGS) entry which is preliminary data.</text>
</comment>
<keyword evidence="1" id="KW-0732">Signal</keyword>
<feature type="chain" id="PRO_5043855487" evidence="1">
    <location>
        <begin position="18"/>
        <end position="73"/>
    </location>
</feature>
<reference evidence="2 3" key="1">
    <citation type="submission" date="2022-09" db="EMBL/GenBank/DDBJ databases">
        <authorList>
            <person name="Palmer J.M."/>
        </authorList>
    </citation>
    <scope>NUCLEOTIDE SEQUENCE [LARGE SCALE GENOMIC DNA]</scope>
    <source>
        <strain evidence="2 3">DSM 7382</strain>
    </source>
</reference>